<proteinExistence type="predicted"/>
<evidence type="ECO:0000313" key="1">
    <source>
        <dbReference type="EMBL" id="PSB27014.1"/>
    </source>
</evidence>
<comment type="caution">
    <text evidence="1">The sequence shown here is derived from an EMBL/GenBank/DDBJ whole genome shotgun (WGS) entry which is preliminary data.</text>
</comment>
<gene>
    <name evidence="1" type="ORF">C7B82_17830</name>
</gene>
<reference evidence="1 2" key="2">
    <citation type="submission" date="2018-03" db="EMBL/GenBank/DDBJ databases">
        <title>The ancient ancestry and fast evolution of plastids.</title>
        <authorList>
            <person name="Moore K.R."/>
            <person name="Magnabosco C."/>
            <person name="Momper L."/>
            <person name="Gold D.A."/>
            <person name="Bosak T."/>
            <person name="Fournier G.P."/>
        </authorList>
    </citation>
    <scope>NUCLEOTIDE SEQUENCE [LARGE SCALE GENOMIC DNA]</scope>
    <source>
        <strain evidence="1 2">ULC18</strain>
    </source>
</reference>
<reference evidence="2" key="1">
    <citation type="submission" date="2018-02" db="EMBL/GenBank/DDBJ databases">
        <authorList>
            <person name="Moore K."/>
            <person name="Momper L."/>
        </authorList>
    </citation>
    <scope>NUCLEOTIDE SEQUENCE [LARGE SCALE GENOMIC DNA]</scope>
    <source>
        <strain evidence="2">ULC18</strain>
    </source>
</reference>
<name>A0A2T1E321_9CYAN</name>
<organism evidence="1 2">
    <name type="scientific">Stenomitos frigidus ULC18</name>
    <dbReference type="NCBI Taxonomy" id="2107698"/>
    <lineage>
        <taxon>Bacteria</taxon>
        <taxon>Bacillati</taxon>
        <taxon>Cyanobacteriota</taxon>
        <taxon>Cyanophyceae</taxon>
        <taxon>Leptolyngbyales</taxon>
        <taxon>Leptolyngbyaceae</taxon>
        <taxon>Stenomitos</taxon>
    </lineage>
</organism>
<dbReference type="AlphaFoldDB" id="A0A2T1E321"/>
<keyword evidence="2" id="KW-1185">Reference proteome</keyword>
<dbReference type="Proteomes" id="UP000239576">
    <property type="component" value="Unassembled WGS sequence"/>
</dbReference>
<protein>
    <submittedName>
        <fullName evidence="1">Uncharacterized protein</fullName>
    </submittedName>
</protein>
<evidence type="ECO:0000313" key="2">
    <source>
        <dbReference type="Proteomes" id="UP000239576"/>
    </source>
</evidence>
<accession>A0A2T1E321</accession>
<sequence length="70" mass="8521">MQFRGLPMQLIYRGETIKYSPRCLPIDRKPRAVNWRYQIPGQTIEYSPRRLSIDRKLRTVNWRYQIPGEI</sequence>
<dbReference type="EMBL" id="PVWK01000098">
    <property type="protein sequence ID" value="PSB27014.1"/>
    <property type="molecule type" value="Genomic_DNA"/>
</dbReference>